<comment type="caution">
    <text evidence="1">The sequence shown here is derived from an EMBL/GenBank/DDBJ whole genome shotgun (WGS) entry which is preliminary data.</text>
</comment>
<proteinExistence type="predicted"/>
<name>U3ATS7_9VIBR</name>
<keyword evidence="2" id="KW-1185">Reference proteome</keyword>
<dbReference type="EMBL" id="BATL01000049">
    <property type="protein sequence ID" value="GAD76642.1"/>
    <property type="molecule type" value="Genomic_DNA"/>
</dbReference>
<protein>
    <submittedName>
        <fullName evidence="1">Uncharacterized protein</fullName>
    </submittedName>
</protein>
<dbReference type="Proteomes" id="UP000016567">
    <property type="component" value="Unassembled WGS sequence"/>
</dbReference>
<dbReference type="RefSeq" id="WP_021710389.1">
    <property type="nucleotide sequence ID" value="NZ_BAOB01000038.1"/>
</dbReference>
<reference evidence="1 2" key="1">
    <citation type="submission" date="2013-09" db="EMBL/GenBank/DDBJ databases">
        <title>Whole genome shotgun sequence of Vibrio azureus NBRC 104587.</title>
        <authorList>
            <person name="Isaki S."/>
            <person name="Hosoyama A."/>
            <person name="Numata M."/>
            <person name="Hashimoto M."/>
            <person name="Hosoyama Y."/>
            <person name="Tsuchikane K."/>
            <person name="Noguchi M."/>
            <person name="Hirakata S."/>
            <person name="Ichikawa N."/>
            <person name="Ohji S."/>
            <person name="Yamazoe A."/>
            <person name="Fujita N."/>
        </authorList>
    </citation>
    <scope>NUCLEOTIDE SEQUENCE [LARGE SCALE GENOMIC DNA]</scope>
    <source>
        <strain evidence="1 2">NBRC 104587</strain>
    </source>
</reference>
<evidence type="ECO:0000313" key="2">
    <source>
        <dbReference type="Proteomes" id="UP000016567"/>
    </source>
</evidence>
<accession>U3ATS7</accession>
<sequence length="50" mass="5222">MYSVGDVVVATKGVNFGELVVTGQSSGGSYTHVKTSQATLTYPTKDLKKA</sequence>
<organism evidence="1 2">
    <name type="scientific">Vibrio azureus NBRC 104587</name>
    <dbReference type="NCBI Taxonomy" id="1219077"/>
    <lineage>
        <taxon>Bacteria</taxon>
        <taxon>Pseudomonadati</taxon>
        <taxon>Pseudomonadota</taxon>
        <taxon>Gammaproteobacteria</taxon>
        <taxon>Vibrionales</taxon>
        <taxon>Vibrionaceae</taxon>
        <taxon>Vibrio</taxon>
    </lineage>
</organism>
<evidence type="ECO:0000313" key="1">
    <source>
        <dbReference type="EMBL" id="GAD76642.1"/>
    </source>
</evidence>
<gene>
    <name evidence="1" type="ORF">VAZ01S_049_00090</name>
</gene>
<dbReference type="STRING" id="1219077.VAZ01S_049_00090"/>
<dbReference type="AlphaFoldDB" id="U3ATS7"/>